<dbReference type="Gene3D" id="3.60.15.10">
    <property type="entry name" value="Ribonuclease Z/Hydroxyacylglutathione hydrolase-like"/>
    <property type="match status" value="1"/>
</dbReference>
<evidence type="ECO:0000256" key="8">
    <source>
        <dbReference type="ARBA" id="ARBA00022729"/>
    </source>
</evidence>
<keyword evidence="17" id="KW-1185">Reference proteome</keyword>
<protein>
    <recommendedName>
        <fullName evidence="6">beta-lactamase</fullName>
        <ecNumber evidence="6">3.5.2.6</ecNumber>
    </recommendedName>
</protein>
<dbReference type="InterPro" id="IPR050855">
    <property type="entry name" value="NDM-1-like"/>
</dbReference>
<dbReference type="InterPro" id="IPR036866">
    <property type="entry name" value="RibonucZ/Hydroxyglut_hydro"/>
</dbReference>
<evidence type="ECO:0000313" key="16">
    <source>
        <dbReference type="EMBL" id="GAA4350688.1"/>
    </source>
</evidence>
<dbReference type="SMART" id="SM00849">
    <property type="entry name" value="Lactamase_B"/>
    <property type="match status" value="1"/>
</dbReference>
<dbReference type="PROSITE" id="PS00743">
    <property type="entry name" value="BETA_LACTAMASE_B_1"/>
    <property type="match status" value="1"/>
</dbReference>
<sequence>MIRFNRLSWLWGVLLASSASTVLAHGEERPEITIKAQQLSDGLYVLFGQGGNIGLSVGDDGVYIIDDQYAPLTEKINHAIDKITEQPVKFVINTHWHGDHTGGNENFGKAGATIIAHDNVRERMSSDQVMAFFGREVPASPKDALPVITFSNELSLHLNGDDMRVYHVAKAHTDGDAIIYFAKDNVLHMGDTYFNIGYPFIDTDSGGSIDGYIAALEKGLELSDDKTQIIPGHGPMATRKEMALYVAMLKELRHNVAELKGEGKSLEETIAAKPSEKFDAKNGQAFIKPDQIVTFIYNSL</sequence>
<evidence type="ECO:0000256" key="4">
    <source>
        <dbReference type="ARBA" id="ARBA00005250"/>
    </source>
</evidence>
<dbReference type="InterPro" id="IPR001279">
    <property type="entry name" value="Metallo-B-lactamas"/>
</dbReference>
<name>A0ABP8I3L1_9GAMM</name>
<keyword evidence="9" id="KW-0574">Periplasm</keyword>
<evidence type="ECO:0000256" key="1">
    <source>
        <dbReference type="ARBA" id="ARBA00001526"/>
    </source>
</evidence>
<comment type="similarity">
    <text evidence="4">Belongs to the metallo-beta-lactamase superfamily. Class-B beta-lactamase family.</text>
</comment>
<evidence type="ECO:0000256" key="11">
    <source>
        <dbReference type="ARBA" id="ARBA00022833"/>
    </source>
</evidence>
<dbReference type="PANTHER" id="PTHR42951:SF4">
    <property type="entry name" value="ACYL-COENZYME A THIOESTERASE MBLAC2"/>
    <property type="match status" value="1"/>
</dbReference>
<dbReference type="EMBL" id="BAABFU010000002">
    <property type="protein sequence ID" value="GAA4350688.1"/>
    <property type="molecule type" value="Genomic_DNA"/>
</dbReference>
<evidence type="ECO:0000256" key="10">
    <source>
        <dbReference type="ARBA" id="ARBA00022801"/>
    </source>
</evidence>
<feature type="domain" description="Metallo-beta-lactamase" evidence="15">
    <location>
        <begin position="50"/>
        <end position="233"/>
    </location>
</feature>
<dbReference type="EC" id="3.5.2.6" evidence="6"/>
<comment type="subunit">
    <text evidence="5">Monomer.</text>
</comment>
<evidence type="ECO:0000256" key="14">
    <source>
        <dbReference type="SAM" id="SignalP"/>
    </source>
</evidence>
<dbReference type="CDD" id="cd16282">
    <property type="entry name" value="metallo-hydrolase-like_MBL-fold"/>
    <property type="match status" value="1"/>
</dbReference>
<evidence type="ECO:0000256" key="13">
    <source>
        <dbReference type="SAM" id="Coils"/>
    </source>
</evidence>
<reference evidence="17" key="1">
    <citation type="journal article" date="2019" name="Int. J. Syst. Evol. Microbiol.">
        <title>The Global Catalogue of Microorganisms (GCM) 10K type strain sequencing project: providing services to taxonomists for standard genome sequencing and annotation.</title>
        <authorList>
            <consortium name="The Broad Institute Genomics Platform"/>
            <consortium name="The Broad Institute Genome Sequencing Center for Infectious Disease"/>
            <person name="Wu L."/>
            <person name="Ma J."/>
        </authorList>
    </citation>
    <scope>NUCLEOTIDE SEQUENCE [LARGE SCALE GENOMIC DNA]</scope>
    <source>
        <strain evidence="17">JCM 17727</strain>
    </source>
</reference>
<feature type="signal peptide" evidence="14">
    <location>
        <begin position="1"/>
        <end position="24"/>
    </location>
</feature>
<proteinExistence type="inferred from homology"/>
<evidence type="ECO:0000256" key="3">
    <source>
        <dbReference type="ARBA" id="ARBA00004418"/>
    </source>
</evidence>
<keyword evidence="13" id="KW-0175">Coiled coil</keyword>
<accession>A0ABP8I3L1</accession>
<feature type="coiled-coil region" evidence="13">
    <location>
        <begin position="242"/>
        <end position="269"/>
    </location>
</feature>
<evidence type="ECO:0000256" key="12">
    <source>
        <dbReference type="ARBA" id="ARBA00023251"/>
    </source>
</evidence>
<dbReference type="RefSeq" id="WP_223578554.1">
    <property type="nucleotide sequence ID" value="NZ_BAABFU010000002.1"/>
</dbReference>
<evidence type="ECO:0000256" key="9">
    <source>
        <dbReference type="ARBA" id="ARBA00022764"/>
    </source>
</evidence>
<gene>
    <name evidence="16" type="ORF">GCM10023150_16680</name>
</gene>
<keyword evidence="12" id="KW-0046">Antibiotic resistance</keyword>
<organism evidence="16 17">
    <name type="scientific">Kangiella taiwanensis</name>
    <dbReference type="NCBI Taxonomy" id="1079179"/>
    <lineage>
        <taxon>Bacteria</taxon>
        <taxon>Pseudomonadati</taxon>
        <taxon>Pseudomonadota</taxon>
        <taxon>Gammaproteobacteria</taxon>
        <taxon>Kangiellales</taxon>
        <taxon>Kangiellaceae</taxon>
        <taxon>Kangiella</taxon>
    </lineage>
</organism>
<dbReference type="Pfam" id="PF00753">
    <property type="entry name" value="Lactamase_B"/>
    <property type="match status" value="1"/>
</dbReference>
<keyword evidence="7" id="KW-0479">Metal-binding</keyword>
<evidence type="ECO:0000256" key="7">
    <source>
        <dbReference type="ARBA" id="ARBA00022723"/>
    </source>
</evidence>
<dbReference type="SUPFAM" id="SSF56281">
    <property type="entry name" value="Metallo-hydrolase/oxidoreductase"/>
    <property type="match status" value="1"/>
</dbReference>
<dbReference type="PANTHER" id="PTHR42951">
    <property type="entry name" value="METALLO-BETA-LACTAMASE DOMAIN-CONTAINING"/>
    <property type="match status" value="1"/>
</dbReference>
<feature type="chain" id="PRO_5045943010" description="beta-lactamase" evidence="14">
    <location>
        <begin position="25"/>
        <end position="300"/>
    </location>
</feature>
<dbReference type="Proteomes" id="UP001501294">
    <property type="component" value="Unassembled WGS sequence"/>
</dbReference>
<evidence type="ECO:0000259" key="15">
    <source>
        <dbReference type="SMART" id="SM00849"/>
    </source>
</evidence>
<keyword evidence="8 14" id="KW-0732">Signal</keyword>
<comment type="catalytic activity">
    <reaction evidence="1">
        <text>a beta-lactam + H2O = a substituted beta-amino acid</text>
        <dbReference type="Rhea" id="RHEA:20401"/>
        <dbReference type="ChEBI" id="CHEBI:15377"/>
        <dbReference type="ChEBI" id="CHEBI:35627"/>
        <dbReference type="ChEBI" id="CHEBI:140347"/>
        <dbReference type="EC" id="3.5.2.6"/>
    </reaction>
</comment>
<comment type="subcellular location">
    <subcellularLocation>
        <location evidence="3">Periplasm</location>
    </subcellularLocation>
</comment>
<dbReference type="InterPro" id="IPR001018">
    <property type="entry name" value="Beta-lactamase_class-B_CS"/>
</dbReference>
<comment type="cofactor">
    <cofactor evidence="2">
        <name>Zn(2+)</name>
        <dbReference type="ChEBI" id="CHEBI:29105"/>
    </cofactor>
</comment>
<keyword evidence="10" id="KW-0378">Hydrolase</keyword>
<evidence type="ECO:0000256" key="5">
    <source>
        <dbReference type="ARBA" id="ARBA00011245"/>
    </source>
</evidence>
<evidence type="ECO:0000313" key="17">
    <source>
        <dbReference type="Proteomes" id="UP001501294"/>
    </source>
</evidence>
<keyword evidence="11" id="KW-0862">Zinc</keyword>
<evidence type="ECO:0000256" key="6">
    <source>
        <dbReference type="ARBA" id="ARBA00012865"/>
    </source>
</evidence>
<evidence type="ECO:0000256" key="2">
    <source>
        <dbReference type="ARBA" id="ARBA00001947"/>
    </source>
</evidence>
<comment type="caution">
    <text evidence="16">The sequence shown here is derived from an EMBL/GenBank/DDBJ whole genome shotgun (WGS) entry which is preliminary data.</text>
</comment>